<dbReference type="RefSeq" id="WP_008540583.1">
    <property type="nucleotide sequence ID" value="NZ_JH604858.1"/>
</dbReference>
<evidence type="ECO:0000256" key="6">
    <source>
        <dbReference type="ARBA" id="ARBA00023136"/>
    </source>
</evidence>
<feature type="transmembrane region" description="Helical" evidence="7">
    <location>
        <begin position="68"/>
        <end position="85"/>
    </location>
</feature>
<dbReference type="HOGENOM" id="CLU_064906_3_1_4"/>
<evidence type="ECO:0000313" key="10">
    <source>
        <dbReference type="Proteomes" id="UP000004956"/>
    </source>
</evidence>
<comment type="similarity">
    <text evidence="2">Belongs to the UPF0126 family.</text>
</comment>
<evidence type="ECO:0000256" key="3">
    <source>
        <dbReference type="ARBA" id="ARBA00022475"/>
    </source>
</evidence>
<feature type="transmembrane region" description="Helical" evidence="7">
    <location>
        <begin position="182"/>
        <end position="202"/>
    </location>
</feature>
<keyword evidence="6 7" id="KW-0472">Membrane</keyword>
<feature type="transmembrane region" description="Helical" evidence="7">
    <location>
        <begin position="6"/>
        <end position="28"/>
    </location>
</feature>
<feature type="transmembrane region" description="Helical" evidence="7">
    <location>
        <begin position="157"/>
        <end position="176"/>
    </location>
</feature>
<dbReference type="PANTHER" id="PTHR30506:SF3">
    <property type="entry name" value="UPF0126 INNER MEMBRANE PROTEIN YADS-RELATED"/>
    <property type="match status" value="1"/>
</dbReference>
<feature type="domain" description="Glycine transporter" evidence="8">
    <location>
        <begin position="10"/>
        <end position="78"/>
    </location>
</feature>
<evidence type="ECO:0000259" key="8">
    <source>
        <dbReference type="Pfam" id="PF03458"/>
    </source>
</evidence>
<sequence length="230" mass="24733">MLTHLTPEALADTVGIFGFALAGIMAAAGRRVDPVGVFVLAFTTAFGGGLIRDIIIDRRPFYWVEHDYFVWGILVLTIFAPRLVIRFSEKTANRIYLWSDAVGLGFFSAAGTWAAYVDARFPSIAAVLIGVCTGVFGGLLRDVFLNRVPAVLSDRKPYAAAAFAGSWLAVLFAKVGTDPTTALWTTAAAIIFFRMGALKLGLEIRYLTPRAKVVFPGNGPLESSGTQAPP</sequence>
<accession>H3KBV6</accession>
<feature type="non-terminal residue" evidence="9">
    <location>
        <position position="230"/>
    </location>
</feature>
<gene>
    <name evidence="9" type="ORF">HMPREF9440_00203</name>
</gene>
<dbReference type="Pfam" id="PF03458">
    <property type="entry name" value="Gly_transporter"/>
    <property type="match status" value="2"/>
</dbReference>
<name>H3KBV6_9BURK</name>
<reference evidence="9 10" key="1">
    <citation type="submission" date="2011-11" db="EMBL/GenBank/DDBJ databases">
        <authorList>
            <person name="Weinstock G."/>
            <person name="Sodergren E."/>
            <person name="Clifton S."/>
            <person name="Fulton L."/>
            <person name="Fulton B."/>
            <person name="Courtney L."/>
            <person name="Fronick C."/>
            <person name="Harrison M."/>
            <person name="Strong C."/>
            <person name="Farmer C."/>
            <person name="Delahaunty K."/>
            <person name="Markovic C."/>
            <person name="Hall O."/>
            <person name="Minx P."/>
            <person name="Tomlinson C."/>
            <person name="Mitreva M."/>
            <person name="Hou S."/>
            <person name="Chen J."/>
            <person name="Wollam A."/>
            <person name="Pepin K.H."/>
            <person name="Johnson M."/>
            <person name="Bhonagiri V."/>
            <person name="Zhang X."/>
            <person name="Suruliraj S."/>
            <person name="Warren W."/>
            <person name="Chinwalla A."/>
            <person name="Mardis E.R."/>
            <person name="Wilson R.K."/>
        </authorList>
    </citation>
    <scope>NUCLEOTIDE SEQUENCE [LARGE SCALE GENOMIC DNA]</scope>
    <source>
        <strain evidence="9 10">YIT 11816</strain>
    </source>
</reference>
<evidence type="ECO:0000256" key="4">
    <source>
        <dbReference type="ARBA" id="ARBA00022692"/>
    </source>
</evidence>
<keyword evidence="4 7" id="KW-0812">Transmembrane</keyword>
<dbReference type="InterPro" id="IPR005115">
    <property type="entry name" value="Gly_transporter"/>
</dbReference>
<evidence type="ECO:0000256" key="7">
    <source>
        <dbReference type="SAM" id="Phobius"/>
    </source>
</evidence>
<evidence type="ECO:0000256" key="5">
    <source>
        <dbReference type="ARBA" id="ARBA00022989"/>
    </source>
</evidence>
<feature type="transmembrane region" description="Helical" evidence="7">
    <location>
        <begin position="35"/>
        <end position="56"/>
    </location>
</feature>
<evidence type="ECO:0000313" key="9">
    <source>
        <dbReference type="EMBL" id="EHY32409.1"/>
    </source>
</evidence>
<keyword evidence="5 7" id="KW-1133">Transmembrane helix</keyword>
<organism evidence="9 10">
    <name type="scientific">Sutterella parvirubra YIT 11816</name>
    <dbReference type="NCBI Taxonomy" id="762967"/>
    <lineage>
        <taxon>Bacteria</taxon>
        <taxon>Pseudomonadati</taxon>
        <taxon>Pseudomonadota</taxon>
        <taxon>Betaproteobacteria</taxon>
        <taxon>Burkholderiales</taxon>
        <taxon>Sutterellaceae</taxon>
        <taxon>Sutterella</taxon>
    </lineage>
</organism>
<feature type="transmembrane region" description="Helical" evidence="7">
    <location>
        <begin position="97"/>
        <end position="117"/>
    </location>
</feature>
<dbReference type="EMBL" id="AFBQ01000025">
    <property type="protein sequence ID" value="EHY32409.1"/>
    <property type="molecule type" value="Genomic_DNA"/>
</dbReference>
<feature type="domain" description="Glycine transporter" evidence="8">
    <location>
        <begin position="98"/>
        <end position="173"/>
    </location>
</feature>
<evidence type="ECO:0000256" key="2">
    <source>
        <dbReference type="ARBA" id="ARBA00008193"/>
    </source>
</evidence>
<dbReference type="STRING" id="762967.HMPREF9440_00203"/>
<feature type="transmembrane region" description="Helical" evidence="7">
    <location>
        <begin position="123"/>
        <end position="145"/>
    </location>
</feature>
<protein>
    <recommendedName>
        <fullName evidence="8">Glycine transporter domain-containing protein</fullName>
    </recommendedName>
</protein>
<keyword evidence="10" id="KW-1185">Reference proteome</keyword>
<dbReference type="AlphaFoldDB" id="H3KBV6"/>
<comment type="subcellular location">
    <subcellularLocation>
        <location evidence="1">Cell membrane</location>
        <topology evidence="1">Multi-pass membrane protein</topology>
    </subcellularLocation>
</comment>
<proteinExistence type="inferred from homology"/>
<evidence type="ECO:0000256" key="1">
    <source>
        <dbReference type="ARBA" id="ARBA00004651"/>
    </source>
</evidence>
<keyword evidence="3" id="KW-1003">Cell membrane</keyword>
<comment type="caution">
    <text evidence="9">The sequence shown here is derived from an EMBL/GenBank/DDBJ whole genome shotgun (WGS) entry which is preliminary data.</text>
</comment>
<dbReference type="GO" id="GO:0005886">
    <property type="term" value="C:plasma membrane"/>
    <property type="evidence" value="ECO:0007669"/>
    <property type="project" value="UniProtKB-SubCell"/>
</dbReference>
<dbReference type="Proteomes" id="UP000004956">
    <property type="component" value="Unassembled WGS sequence"/>
</dbReference>
<dbReference type="OrthoDB" id="9791874at2"/>
<dbReference type="PANTHER" id="PTHR30506">
    <property type="entry name" value="INNER MEMBRANE PROTEIN"/>
    <property type="match status" value="1"/>
</dbReference>